<organism evidence="8 9">
    <name type="scientific">Haloechinothrix salitolerans</name>
    <dbReference type="NCBI Taxonomy" id="926830"/>
    <lineage>
        <taxon>Bacteria</taxon>
        <taxon>Bacillati</taxon>
        <taxon>Actinomycetota</taxon>
        <taxon>Actinomycetes</taxon>
        <taxon>Pseudonocardiales</taxon>
        <taxon>Pseudonocardiaceae</taxon>
        <taxon>Haloechinothrix</taxon>
    </lineage>
</organism>
<dbReference type="InterPro" id="IPR016161">
    <property type="entry name" value="Ald_DH/histidinol_DH"/>
</dbReference>
<keyword evidence="3" id="KW-0520">NAD</keyword>
<evidence type="ECO:0000256" key="2">
    <source>
        <dbReference type="ARBA" id="ARBA00023002"/>
    </source>
</evidence>
<keyword evidence="2 6" id="KW-0560">Oxidoreductase</keyword>
<dbReference type="InterPro" id="IPR016160">
    <property type="entry name" value="Ald_DH_CS_CYS"/>
</dbReference>
<dbReference type="PROSITE" id="PS00687">
    <property type="entry name" value="ALDEHYDE_DEHYDR_GLU"/>
    <property type="match status" value="1"/>
</dbReference>
<dbReference type="Gene3D" id="3.40.605.10">
    <property type="entry name" value="Aldehyde Dehydrogenase, Chain A, domain 1"/>
    <property type="match status" value="1"/>
</dbReference>
<comment type="similarity">
    <text evidence="1 6">Belongs to the aldehyde dehydrogenase family.</text>
</comment>
<protein>
    <submittedName>
        <fullName evidence="8">Aldehyde dehydrogenase family protein</fullName>
    </submittedName>
</protein>
<dbReference type="SUPFAM" id="SSF53720">
    <property type="entry name" value="ALDH-like"/>
    <property type="match status" value="1"/>
</dbReference>
<dbReference type="InterPro" id="IPR029510">
    <property type="entry name" value="Ald_DH_CS_GLU"/>
</dbReference>
<evidence type="ECO:0000256" key="4">
    <source>
        <dbReference type="ARBA" id="ARBA00037921"/>
    </source>
</evidence>
<comment type="caution">
    <text evidence="8">The sequence shown here is derived from an EMBL/GenBank/DDBJ whole genome shotgun (WGS) entry which is preliminary data.</text>
</comment>
<dbReference type="InterPro" id="IPR015590">
    <property type="entry name" value="Aldehyde_DH_dom"/>
</dbReference>
<reference evidence="9" key="1">
    <citation type="journal article" date="2019" name="Int. J. Syst. Evol. Microbiol.">
        <title>The Global Catalogue of Microorganisms (GCM) 10K type strain sequencing project: providing services to taxonomists for standard genome sequencing and annotation.</title>
        <authorList>
            <consortium name="The Broad Institute Genomics Platform"/>
            <consortium name="The Broad Institute Genome Sequencing Center for Infectious Disease"/>
            <person name="Wu L."/>
            <person name="Ma J."/>
        </authorList>
    </citation>
    <scope>NUCLEOTIDE SEQUENCE [LARGE SCALE GENOMIC DNA]</scope>
    <source>
        <strain evidence="9">KCTC 32255</strain>
    </source>
</reference>
<comment type="pathway">
    <text evidence="4">Amine and polyamine biosynthesis; betaine biosynthesis via choline pathway; betaine from betaine aldehyde: step 1/1.</text>
</comment>
<dbReference type="InterPro" id="IPR016162">
    <property type="entry name" value="Ald_DH_N"/>
</dbReference>
<dbReference type="PROSITE" id="PS00070">
    <property type="entry name" value="ALDEHYDE_DEHYDR_CYS"/>
    <property type="match status" value="1"/>
</dbReference>
<evidence type="ECO:0000313" key="8">
    <source>
        <dbReference type="EMBL" id="MFC6869988.1"/>
    </source>
</evidence>
<dbReference type="PANTHER" id="PTHR43860:SF2">
    <property type="entry name" value="BETAINE ALDEHYDE DEHYDROGENASE-RELATED"/>
    <property type="match status" value="1"/>
</dbReference>
<evidence type="ECO:0000256" key="1">
    <source>
        <dbReference type="ARBA" id="ARBA00009986"/>
    </source>
</evidence>
<evidence type="ECO:0000256" key="6">
    <source>
        <dbReference type="RuleBase" id="RU003345"/>
    </source>
</evidence>
<dbReference type="Proteomes" id="UP001596337">
    <property type="component" value="Unassembled WGS sequence"/>
</dbReference>
<dbReference type="PANTHER" id="PTHR43860">
    <property type="entry name" value="BETAINE ALDEHYDE DEHYDROGENASE"/>
    <property type="match status" value="1"/>
</dbReference>
<evidence type="ECO:0000256" key="5">
    <source>
        <dbReference type="PROSITE-ProRule" id="PRU10007"/>
    </source>
</evidence>
<gene>
    <name evidence="8" type="ORF">ACFQGD_22870</name>
</gene>
<evidence type="ECO:0000313" key="9">
    <source>
        <dbReference type="Proteomes" id="UP001596337"/>
    </source>
</evidence>
<dbReference type="RefSeq" id="WP_345393969.1">
    <property type="nucleotide sequence ID" value="NZ_BAABLA010000021.1"/>
</dbReference>
<dbReference type="EMBL" id="JBHSXX010000001">
    <property type="protein sequence ID" value="MFC6869988.1"/>
    <property type="molecule type" value="Genomic_DNA"/>
</dbReference>
<feature type="active site" evidence="5">
    <location>
        <position position="249"/>
    </location>
</feature>
<keyword evidence="9" id="KW-1185">Reference proteome</keyword>
<dbReference type="InterPro" id="IPR016163">
    <property type="entry name" value="Ald_DH_C"/>
</dbReference>
<evidence type="ECO:0000259" key="7">
    <source>
        <dbReference type="Pfam" id="PF00171"/>
    </source>
</evidence>
<evidence type="ECO:0000256" key="3">
    <source>
        <dbReference type="ARBA" id="ARBA00023027"/>
    </source>
</evidence>
<accession>A0ABW2C649</accession>
<name>A0ABW2C649_9PSEU</name>
<dbReference type="Pfam" id="PF00171">
    <property type="entry name" value="Aldedh"/>
    <property type="match status" value="1"/>
</dbReference>
<sequence length="500" mass="53876">MRELFIDGRWVDTTGTSPARVVLNPATAAELATVCEADEKDVDAAVAAARRAFDDGPWRATTARERGELLREIARLLQRDKEHLARTESLDTGKTLTEGKVDVDDVTAVFRYYANLADNEAGRVVDTGDASVISRVVHEPVGVCSLIAPWNYPLLQMSWKLAPALAAGNTVVMKPSEVTPLTTIELMRLVEEAGVPAGVVNLVLGGGANVGAPMVSHPDVDLVSFTGGLETGKKIMAMAAEGVKRVALELGGKNPNVVFADADFDTAVDYALAAAFAHSGQVCSAGSRLIVESSLHDEFVAELARRADAIRLGDGLDPATECGPLSSAEHRDKVERHIEQAKAEGARLVVGGHRPTEPELADGYFLRPTVFADCDREMRIVQDEVFGPVVTVERFETEDEAIRLANDTDYGLAGAVWTSDASRAQRVAGALRHGTVWINDFHPYLPQAEWGGFGKSGIGRELGPSGLDEYREAKHIYQNIRPAPMRWFKGPEANTEGDVA</sequence>
<proteinExistence type="inferred from homology"/>
<feature type="domain" description="Aldehyde dehydrogenase" evidence="7">
    <location>
        <begin position="10"/>
        <end position="476"/>
    </location>
</feature>
<dbReference type="Gene3D" id="3.40.309.10">
    <property type="entry name" value="Aldehyde Dehydrogenase, Chain A, domain 2"/>
    <property type="match status" value="1"/>
</dbReference>